<evidence type="ECO:0000313" key="3">
    <source>
        <dbReference type="Proteomes" id="UP000197783"/>
    </source>
</evidence>
<dbReference type="AlphaFoldDB" id="A0A245ZEG5"/>
<evidence type="ECO:0000256" key="1">
    <source>
        <dbReference type="SAM" id="Phobius"/>
    </source>
</evidence>
<proteinExistence type="predicted"/>
<organism evidence="2 3">
    <name type="scientific">Sphingomonas mucosissima</name>
    <dbReference type="NCBI Taxonomy" id="370959"/>
    <lineage>
        <taxon>Bacteria</taxon>
        <taxon>Pseudomonadati</taxon>
        <taxon>Pseudomonadota</taxon>
        <taxon>Alphaproteobacteria</taxon>
        <taxon>Sphingomonadales</taxon>
        <taxon>Sphingomonadaceae</taxon>
        <taxon>Sphingomonas</taxon>
    </lineage>
</organism>
<reference evidence="2 3" key="1">
    <citation type="submission" date="2017-03" db="EMBL/GenBank/DDBJ databases">
        <title>Genome sequence of Sphingomonas mucosissima DSM 17494.</title>
        <authorList>
            <person name="Poehlein A."/>
            <person name="Wuebbeler J.H."/>
            <person name="Steinbuechel A."/>
            <person name="Daniel R."/>
        </authorList>
    </citation>
    <scope>NUCLEOTIDE SEQUENCE [LARGE SCALE GENOMIC DNA]</scope>
    <source>
        <strain evidence="2 3">DSM 17494</strain>
    </source>
</reference>
<dbReference type="EMBL" id="NBBJ01000006">
    <property type="protein sequence ID" value="OWK28140.1"/>
    <property type="molecule type" value="Genomic_DNA"/>
</dbReference>
<gene>
    <name evidence="2" type="ORF">SPMU_29940</name>
</gene>
<sequence length="85" mass="9097">MPGRSLDDQARADGRSHPFARCVREAKGAGMNAIASAAPAVAMLAAFACLLGGGWLIRTRRDAKRGWLMIVMAFVLVGNVLIWTL</sequence>
<dbReference type="Proteomes" id="UP000197783">
    <property type="component" value="Unassembled WGS sequence"/>
</dbReference>
<keyword evidence="1" id="KW-0472">Membrane</keyword>
<keyword evidence="3" id="KW-1185">Reference proteome</keyword>
<protein>
    <submittedName>
        <fullName evidence="2">Uncharacterized protein</fullName>
    </submittedName>
</protein>
<name>A0A245ZEG5_9SPHN</name>
<keyword evidence="1" id="KW-1133">Transmembrane helix</keyword>
<feature type="transmembrane region" description="Helical" evidence="1">
    <location>
        <begin position="33"/>
        <end position="57"/>
    </location>
</feature>
<comment type="caution">
    <text evidence="2">The sequence shown here is derived from an EMBL/GenBank/DDBJ whole genome shotgun (WGS) entry which is preliminary data.</text>
</comment>
<accession>A0A245ZEG5</accession>
<feature type="transmembrane region" description="Helical" evidence="1">
    <location>
        <begin position="66"/>
        <end position="84"/>
    </location>
</feature>
<keyword evidence="1" id="KW-0812">Transmembrane</keyword>
<evidence type="ECO:0000313" key="2">
    <source>
        <dbReference type="EMBL" id="OWK28140.1"/>
    </source>
</evidence>